<protein>
    <submittedName>
        <fullName evidence="1">Uncharacterized protein</fullName>
    </submittedName>
</protein>
<comment type="caution">
    <text evidence="1">The sequence shown here is derived from an EMBL/GenBank/DDBJ whole genome shotgun (WGS) entry which is preliminary data.</text>
</comment>
<dbReference type="Proteomes" id="UP001157502">
    <property type="component" value="Chromosome 23"/>
</dbReference>
<proteinExistence type="predicted"/>
<keyword evidence="2" id="KW-1185">Reference proteome</keyword>
<gene>
    <name evidence="1" type="ORF">DPEC_G00259700</name>
</gene>
<accession>A0ACC2FRH2</accession>
<name>A0ACC2FRH2_DALPE</name>
<evidence type="ECO:0000313" key="2">
    <source>
        <dbReference type="Proteomes" id="UP001157502"/>
    </source>
</evidence>
<evidence type="ECO:0000313" key="1">
    <source>
        <dbReference type="EMBL" id="KAJ7993921.1"/>
    </source>
</evidence>
<organism evidence="1 2">
    <name type="scientific">Dallia pectoralis</name>
    <name type="common">Alaska blackfish</name>
    <dbReference type="NCBI Taxonomy" id="75939"/>
    <lineage>
        <taxon>Eukaryota</taxon>
        <taxon>Metazoa</taxon>
        <taxon>Chordata</taxon>
        <taxon>Craniata</taxon>
        <taxon>Vertebrata</taxon>
        <taxon>Euteleostomi</taxon>
        <taxon>Actinopterygii</taxon>
        <taxon>Neopterygii</taxon>
        <taxon>Teleostei</taxon>
        <taxon>Protacanthopterygii</taxon>
        <taxon>Esociformes</taxon>
        <taxon>Umbridae</taxon>
        <taxon>Dallia</taxon>
    </lineage>
</organism>
<dbReference type="EMBL" id="CM055750">
    <property type="protein sequence ID" value="KAJ7993921.1"/>
    <property type="molecule type" value="Genomic_DNA"/>
</dbReference>
<sequence>MDYSHFGRDVWDGKHPKILTCAIILSFILFGSIFLAPFDWDGHKIDANRNQTLTVNGKHQIKHNRTRRHVHPVNDVIFLEVGKETTFGIEVCFTGYRIDWGTCKPRQSYIECDTKGRTIKELTQKGVFVCKSECLYNDNIVAHSETTGRYGVKGGSLHAEETGRWFVAKTVHGDCVSIRITVNKVKAKDTGMWNVGFDIKGDDILIRFQVSTEPINPVINKG</sequence>
<reference evidence="1" key="1">
    <citation type="submission" date="2021-05" db="EMBL/GenBank/DDBJ databases">
        <authorList>
            <person name="Pan Q."/>
            <person name="Jouanno E."/>
            <person name="Zahm M."/>
            <person name="Klopp C."/>
            <person name="Cabau C."/>
            <person name="Louis A."/>
            <person name="Berthelot C."/>
            <person name="Parey E."/>
            <person name="Roest Crollius H."/>
            <person name="Montfort J."/>
            <person name="Robinson-Rechavi M."/>
            <person name="Bouchez O."/>
            <person name="Lampietro C."/>
            <person name="Lopez Roques C."/>
            <person name="Donnadieu C."/>
            <person name="Postlethwait J."/>
            <person name="Bobe J."/>
            <person name="Dillon D."/>
            <person name="Chandos A."/>
            <person name="von Hippel F."/>
            <person name="Guiguen Y."/>
        </authorList>
    </citation>
    <scope>NUCLEOTIDE SEQUENCE</scope>
    <source>
        <strain evidence="1">YG-Jan2019</strain>
    </source>
</reference>